<dbReference type="Pfam" id="PF11726">
    <property type="entry name" value="YagK_YfjJ_C"/>
    <property type="match status" value="1"/>
</dbReference>
<accession>A0ABW2J6W4</accession>
<reference evidence="3" key="1">
    <citation type="journal article" date="2019" name="Int. J. Syst. Evol. Microbiol.">
        <title>The Global Catalogue of Microorganisms (GCM) 10K type strain sequencing project: providing services to taxonomists for standard genome sequencing and annotation.</title>
        <authorList>
            <consortium name="The Broad Institute Genomics Platform"/>
            <consortium name="The Broad Institute Genome Sequencing Center for Infectious Disease"/>
            <person name="Wu L."/>
            <person name="Ma J."/>
        </authorList>
    </citation>
    <scope>NUCLEOTIDE SEQUENCE [LARGE SCALE GENOMIC DNA]</scope>
    <source>
        <strain evidence="3">CCUG 36956</strain>
    </source>
</reference>
<dbReference type="Proteomes" id="UP001596379">
    <property type="component" value="Unassembled WGS sequence"/>
</dbReference>
<proteinExistence type="predicted"/>
<gene>
    <name evidence="2" type="ORF">ACFQO0_11240</name>
</gene>
<name>A0ABW2J6W4_9BURK</name>
<evidence type="ECO:0000259" key="1">
    <source>
        <dbReference type="Pfam" id="PF11726"/>
    </source>
</evidence>
<feature type="domain" description="YagK/YfjJ C-terminal" evidence="1">
    <location>
        <begin position="23"/>
        <end position="194"/>
    </location>
</feature>
<evidence type="ECO:0000313" key="2">
    <source>
        <dbReference type="EMBL" id="MFC7299007.1"/>
    </source>
</evidence>
<comment type="caution">
    <text evidence="2">The sequence shown here is derived from an EMBL/GenBank/DDBJ whole genome shotgun (WGS) entry which is preliminary data.</text>
</comment>
<sequence>MNTFTYNPAYQASIAATVATALQIHNRVTAIRVDLRLPDNFGGIDMSNSIITRFFESLKAKIAVGLKHKNKAWGRNHTCILKYVWVREVGHRNGKMHFHILALLNKDVYYSLGDFNDESGNLACMIRQAWSSALGLPFLGYQQLVHFPDRGVMFMDKNSPEFMPQLQIVLDRANYLAKEFTKQYGDGQRSFGCSR</sequence>
<evidence type="ECO:0000313" key="3">
    <source>
        <dbReference type="Proteomes" id="UP001596379"/>
    </source>
</evidence>
<dbReference type="RefSeq" id="WP_382234636.1">
    <property type="nucleotide sequence ID" value="NZ_JBHTCC010000002.1"/>
</dbReference>
<organism evidence="2 3">
    <name type="scientific">Herminiimonas aquatilis</name>
    <dbReference type="NCBI Taxonomy" id="345342"/>
    <lineage>
        <taxon>Bacteria</taxon>
        <taxon>Pseudomonadati</taxon>
        <taxon>Pseudomonadota</taxon>
        <taxon>Betaproteobacteria</taxon>
        <taxon>Burkholderiales</taxon>
        <taxon>Oxalobacteraceae</taxon>
        <taxon>Herminiimonas</taxon>
    </lineage>
</organism>
<keyword evidence="3" id="KW-1185">Reference proteome</keyword>
<dbReference type="InterPro" id="IPR057271">
    <property type="entry name" value="YagK_YfjJ_C"/>
</dbReference>
<protein>
    <submittedName>
        <fullName evidence="2">Inovirus Gp2 family protein</fullName>
    </submittedName>
</protein>
<dbReference type="EMBL" id="JBHTCC010000002">
    <property type="protein sequence ID" value="MFC7299007.1"/>
    <property type="molecule type" value="Genomic_DNA"/>
</dbReference>